<keyword evidence="4" id="KW-1185">Reference proteome</keyword>
<feature type="domain" description="TniQ" evidence="1">
    <location>
        <begin position="2"/>
        <end position="156"/>
    </location>
</feature>
<proteinExistence type="predicted"/>
<comment type="caution">
    <text evidence="3">The sequence shown here is derived from an EMBL/GenBank/DDBJ whole genome shotgun (WGS) entry which is preliminary data.</text>
</comment>
<organism evidence="3 4">
    <name type="scientific">Cohnella suwonensis</name>
    <dbReference type="NCBI Taxonomy" id="696072"/>
    <lineage>
        <taxon>Bacteria</taxon>
        <taxon>Bacillati</taxon>
        <taxon>Bacillota</taxon>
        <taxon>Bacilli</taxon>
        <taxon>Bacillales</taxon>
        <taxon>Paenibacillaceae</taxon>
        <taxon>Cohnella</taxon>
    </lineage>
</organism>
<feature type="domain" description="Transposon Tn7 transposition protein TnsD C-terminal" evidence="2">
    <location>
        <begin position="444"/>
        <end position="515"/>
    </location>
</feature>
<dbReference type="RefSeq" id="WP_209748771.1">
    <property type="nucleotide sequence ID" value="NZ_JBHSMH010000012.1"/>
</dbReference>
<evidence type="ECO:0000259" key="2">
    <source>
        <dbReference type="Pfam" id="PF15978"/>
    </source>
</evidence>
<feature type="domain" description="Transposon Tn7 transposition protein TnsD C-terminal" evidence="2">
    <location>
        <begin position="201"/>
        <end position="429"/>
    </location>
</feature>
<dbReference type="EMBL" id="JBHSMH010000012">
    <property type="protein sequence ID" value="MFC5468466.1"/>
    <property type="molecule type" value="Genomic_DNA"/>
</dbReference>
<name>A0ABW0LV93_9BACL</name>
<evidence type="ECO:0000259" key="1">
    <source>
        <dbReference type="Pfam" id="PF06527"/>
    </source>
</evidence>
<dbReference type="Pfam" id="PF15978">
    <property type="entry name" value="TnsD"/>
    <property type="match status" value="2"/>
</dbReference>
<evidence type="ECO:0000313" key="3">
    <source>
        <dbReference type="EMBL" id="MFC5468466.1"/>
    </source>
</evidence>
<accession>A0ABW0LV93</accession>
<reference evidence="4" key="1">
    <citation type="journal article" date="2019" name="Int. J. Syst. Evol. Microbiol.">
        <title>The Global Catalogue of Microorganisms (GCM) 10K type strain sequencing project: providing services to taxonomists for standard genome sequencing and annotation.</title>
        <authorList>
            <consortium name="The Broad Institute Genomics Platform"/>
            <consortium name="The Broad Institute Genome Sequencing Center for Infectious Disease"/>
            <person name="Wu L."/>
            <person name="Ma J."/>
        </authorList>
    </citation>
    <scope>NUCLEOTIDE SEQUENCE [LARGE SCALE GENOMIC DNA]</scope>
    <source>
        <strain evidence="4">CCUG 57113</strain>
    </source>
</reference>
<dbReference type="InterPro" id="IPR032750">
    <property type="entry name" value="TnsD_C"/>
</dbReference>
<evidence type="ECO:0000313" key="4">
    <source>
        <dbReference type="Proteomes" id="UP001596105"/>
    </source>
</evidence>
<gene>
    <name evidence="3" type="ORF">ACFPPD_07020</name>
</gene>
<dbReference type="InterPro" id="IPR009492">
    <property type="entry name" value="TniQ"/>
</dbReference>
<dbReference type="Proteomes" id="UP001596105">
    <property type="component" value="Unassembled WGS sequence"/>
</dbReference>
<sequence length="538" mass="62287">MIMFQTFPGELLFSAFARYHAYSGNTSCKKTMIDLFGSSNVCAVPDLPCHLDKLCERIPGKAMKAEYVLRNHTFYPYYEPFINEKKRDAMFYEMIHGSGKNLFMKVGLPANGVKNNTFLQFCDSCIYEDRIKIGTSYWHRSHQLPGVKVCHLHHIWLRESSIFFTQRRNKHEFISLEIYLQNSAYKAKMQLVCEDMNQLFLAKASNEIVQDGDTEKKIVDFQEKYFSKLGAMNLVFAKGGASIKNIIPAFVSHWGEELLNRLGCNVSLEQNDSWLHKLLRKQRVDLHPLRHILMHGFLQLVFNDEQTEVWGRKMPFGQAPWICVNKASTHYGEKVIQHCVVSRCSKTGKSVGTFYCDCGFVFSRKGPDKQQQDRLRIGRIKVFGPVWRQRLMEMMNDDSLSLREKGRRLGVDPTTVKNQCKLVTSIESKNQKSILPLGSSNRSEKKTAKRKVEAHSKIRVNWSERDNFLAKQIITKASQLTSNPKVRVTRTELARQIRSLSLIQTKIDKLPKTKKELSIVEESKVQFIERRKLRRANM</sequence>
<dbReference type="Pfam" id="PF06527">
    <property type="entry name" value="TniQ"/>
    <property type="match status" value="1"/>
</dbReference>
<protein>
    <submittedName>
        <fullName evidence="3">TnsD family Tn7-like transposition protein</fullName>
    </submittedName>
</protein>